<keyword evidence="3" id="KW-1185">Reference proteome</keyword>
<keyword evidence="1" id="KW-0732">Signal</keyword>
<dbReference type="EMBL" id="BMAO01013850">
    <property type="protein sequence ID" value="GFQ91350.1"/>
    <property type="molecule type" value="Genomic_DNA"/>
</dbReference>
<proteinExistence type="predicted"/>
<protein>
    <submittedName>
        <fullName evidence="2">Uncharacterized protein</fullName>
    </submittedName>
</protein>
<dbReference type="Proteomes" id="UP000887116">
    <property type="component" value="Unassembled WGS sequence"/>
</dbReference>
<evidence type="ECO:0000313" key="2">
    <source>
        <dbReference type="EMBL" id="GFQ91350.1"/>
    </source>
</evidence>
<accession>A0A8X6J4K3</accession>
<evidence type="ECO:0000256" key="1">
    <source>
        <dbReference type="SAM" id="SignalP"/>
    </source>
</evidence>
<gene>
    <name evidence="2" type="ORF">TNCT_4331</name>
</gene>
<comment type="caution">
    <text evidence="2">The sequence shown here is derived from an EMBL/GenBank/DDBJ whole genome shotgun (WGS) entry which is preliminary data.</text>
</comment>
<feature type="signal peptide" evidence="1">
    <location>
        <begin position="1"/>
        <end position="21"/>
    </location>
</feature>
<evidence type="ECO:0000313" key="3">
    <source>
        <dbReference type="Proteomes" id="UP000887116"/>
    </source>
</evidence>
<dbReference type="AlphaFoldDB" id="A0A8X6J4K3"/>
<sequence length="138" mass="15156">MFSELISLLASLLFAVVDIVGEEVPPIMRFVKTGATAATTMDKCMMAVVAIFGSTPNLESNPVSTVFANVPLLLIFINICSVDQYLLMEIHLNTLDNLCSCLQSVDSWVSCSRCTCCRLCIYQSLGNRLLALVCQYMD</sequence>
<name>A0A8X6J4K3_TRICU</name>
<feature type="chain" id="PRO_5036463077" evidence="1">
    <location>
        <begin position="22"/>
        <end position="138"/>
    </location>
</feature>
<reference evidence="2" key="1">
    <citation type="submission" date="2020-07" db="EMBL/GenBank/DDBJ databases">
        <title>Multicomponent nature underlies the extraordinary mechanical properties of spider dragline silk.</title>
        <authorList>
            <person name="Kono N."/>
            <person name="Nakamura H."/>
            <person name="Mori M."/>
            <person name="Yoshida Y."/>
            <person name="Ohtoshi R."/>
            <person name="Malay A.D."/>
            <person name="Moran D.A.P."/>
            <person name="Tomita M."/>
            <person name="Numata K."/>
            <person name="Arakawa K."/>
        </authorList>
    </citation>
    <scope>NUCLEOTIDE SEQUENCE</scope>
</reference>
<organism evidence="2 3">
    <name type="scientific">Trichonephila clavata</name>
    <name type="common">Joro spider</name>
    <name type="synonym">Nephila clavata</name>
    <dbReference type="NCBI Taxonomy" id="2740835"/>
    <lineage>
        <taxon>Eukaryota</taxon>
        <taxon>Metazoa</taxon>
        <taxon>Ecdysozoa</taxon>
        <taxon>Arthropoda</taxon>
        <taxon>Chelicerata</taxon>
        <taxon>Arachnida</taxon>
        <taxon>Araneae</taxon>
        <taxon>Araneomorphae</taxon>
        <taxon>Entelegynae</taxon>
        <taxon>Araneoidea</taxon>
        <taxon>Nephilidae</taxon>
        <taxon>Trichonephila</taxon>
    </lineage>
</organism>